<dbReference type="PROSITE" id="PS00138">
    <property type="entry name" value="SUBTILASE_SER"/>
    <property type="match status" value="1"/>
</dbReference>
<dbReference type="Gene3D" id="3.40.50.200">
    <property type="entry name" value="Peptidase S8/S53 domain"/>
    <property type="match status" value="1"/>
</dbReference>
<dbReference type="InterPro" id="IPR034084">
    <property type="entry name" value="Thermitase-like_dom"/>
</dbReference>
<dbReference type="GO" id="GO:0005576">
    <property type="term" value="C:extracellular region"/>
    <property type="evidence" value="ECO:0007669"/>
    <property type="project" value="UniProtKB-SubCell"/>
</dbReference>
<keyword evidence="4" id="KW-0964">Secreted</keyword>
<feature type="active site" description="Charge relay system" evidence="9">
    <location>
        <position position="308"/>
    </location>
</feature>
<dbReference type="InterPro" id="IPR050131">
    <property type="entry name" value="Peptidase_S8_subtilisin-like"/>
</dbReference>
<organism evidence="13 14">
    <name type="scientific">Alteribacillus bidgolensis</name>
    <dbReference type="NCBI Taxonomy" id="930129"/>
    <lineage>
        <taxon>Bacteria</taxon>
        <taxon>Bacillati</taxon>
        <taxon>Bacillota</taxon>
        <taxon>Bacilli</taxon>
        <taxon>Bacillales</taxon>
        <taxon>Bacillaceae</taxon>
        <taxon>Alteribacillus</taxon>
    </lineage>
</organism>
<evidence type="ECO:0000256" key="3">
    <source>
        <dbReference type="ARBA" id="ARBA00011073"/>
    </source>
</evidence>
<feature type="active site" description="Charge relay system" evidence="9">
    <location>
        <position position="114"/>
    </location>
</feature>
<dbReference type="PROSITE" id="PS51892">
    <property type="entry name" value="SUBTILASE"/>
    <property type="match status" value="1"/>
</dbReference>
<dbReference type="PANTHER" id="PTHR43806">
    <property type="entry name" value="PEPTIDASE S8"/>
    <property type="match status" value="1"/>
</dbReference>
<evidence type="ECO:0000313" key="13">
    <source>
        <dbReference type="EMBL" id="SDJ24320.1"/>
    </source>
</evidence>
<feature type="domain" description="Fervidolysin-like N-terminal prodomain" evidence="12">
    <location>
        <begin position="3"/>
        <end position="68"/>
    </location>
</feature>
<dbReference type="InterPro" id="IPR023827">
    <property type="entry name" value="Peptidase_S8_Asp-AS"/>
</dbReference>
<dbReference type="AlphaFoldDB" id="A0A1G8S6L9"/>
<evidence type="ECO:0000256" key="6">
    <source>
        <dbReference type="ARBA" id="ARBA00022801"/>
    </source>
</evidence>
<feature type="domain" description="Peptidase S8/S53" evidence="11">
    <location>
        <begin position="107"/>
        <end position="352"/>
    </location>
</feature>
<dbReference type="PRINTS" id="PR00723">
    <property type="entry name" value="SUBTILISIN"/>
</dbReference>
<dbReference type="PROSITE" id="PS00136">
    <property type="entry name" value="SUBTILASE_ASP"/>
    <property type="match status" value="1"/>
</dbReference>
<evidence type="ECO:0000259" key="11">
    <source>
        <dbReference type="Pfam" id="PF00082"/>
    </source>
</evidence>
<keyword evidence="6 9" id="KW-0378">Hydrolase</keyword>
<comment type="subcellular location">
    <subcellularLocation>
        <location evidence="2">Secreted</location>
    </subcellularLocation>
</comment>
<evidence type="ECO:0000256" key="7">
    <source>
        <dbReference type="ARBA" id="ARBA00022825"/>
    </source>
</evidence>
<evidence type="ECO:0000256" key="10">
    <source>
        <dbReference type="RuleBase" id="RU003355"/>
    </source>
</evidence>
<dbReference type="InterPro" id="IPR015500">
    <property type="entry name" value="Peptidase_S8_subtilisin-rel"/>
</dbReference>
<dbReference type="CDD" id="cd07484">
    <property type="entry name" value="Peptidases_S8_Thermitase_like"/>
    <property type="match status" value="1"/>
</dbReference>
<proteinExistence type="inferred from homology"/>
<dbReference type="Pfam" id="PF22148">
    <property type="entry name" value="Fervidolysin_NPro-like"/>
    <property type="match status" value="1"/>
</dbReference>
<sequence>MNYLPDRLLIRFHAETPRQKCAQIHRLANAKVICDIKELGVQVVETAPSQIDKCLQCYANSDEVEYVERDAIVKKQLVPNDPLFSQQWGVMKVVAVRAWNITRGSTKVPIAVLDTGIDATHPDLQAKIILNANFSDSSSTQDFDGHGTHVSGIAAAVTKNGTGVAGLAINPTLMNIKVLGDDGTGSLSSVVQGIVYATNNGAKVINMSLGTTAFSSILHDAVKYAQSRGVLMAAAAGNDGLNQHNYPAAFAQCISVAAVVRDDTKAIFSNFGASWVDLAAPGVDILSTMPTYPNGSGQFNYGYLSGTSMSTPLVSGLLALLLSLNRNPKVVRQTIESTTVPVTGTGTLYEFGRINAYNALLNLPR</sequence>
<evidence type="ECO:0000256" key="5">
    <source>
        <dbReference type="ARBA" id="ARBA00022670"/>
    </source>
</evidence>
<dbReference type="PROSITE" id="PS00137">
    <property type="entry name" value="SUBTILASE_HIS"/>
    <property type="match status" value="1"/>
</dbReference>
<accession>A0A1G8S6L9</accession>
<dbReference type="STRING" id="930129.SAMN05216352_1425"/>
<comment type="cofactor">
    <cofactor evidence="1">
        <name>Ca(2+)</name>
        <dbReference type="ChEBI" id="CHEBI:29108"/>
    </cofactor>
</comment>
<dbReference type="EMBL" id="FNDU01000042">
    <property type="protein sequence ID" value="SDJ24320.1"/>
    <property type="molecule type" value="Genomic_DNA"/>
</dbReference>
<dbReference type="GO" id="GO:0004252">
    <property type="term" value="F:serine-type endopeptidase activity"/>
    <property type="evidence" value="ECO:0007669"/>
    <property type="project" value="UniProtKB-UniRule"/>
</dbReference>
<dbReference type="Pfam" id="PF00082">
    <property type="entry name" value="Peptidase_S8"/>
    <property type="match status" value="1"/>
</dbReference>
<dbReference type="PANTHER" id="PTHR43806:SF11">
    <property type="entry name" value="CEREVISIN-RELATED"/>
    <property type="match status" value="1"/>
</dbReference>
<dbReference type="InterPro" id="IPR022398">
    <property type="entry name" value="Peptidase_S8_His-AS"/>
</dbReference>
<dbReference type="Proteomes" id="UP000199017">
    <property type="component" value="Unassembled WGS sequence"/>
</dbReference>
<evidence type="ECO:0000256" key="2">
    <source>
        <dbReference type="ARBA" id="ARBA00004613"/>
    </source>
</evidence>
<dbReference type="InterPro" id="IPR036852">
    <property type="entry name" value="Peptidase_S8/S53_dom_sf"/>
</dbReference>
<dbReference type="SUPFAM" id="SSF52743">
    <property type="entry name" value="Subtilisin-like"/>
    <property type="match status" value="1"/>
</dbReference>
<protein>
    <submittedName>
        <fullName evidence="13">Thermitase Serine peptidase. MEROPS family S08A</fullName>
    </submittedName>
</protein>
<dbReference type="GO" id="GO:0006508">
    <property type="term" value="P:proteolysis"/>
    <property type="evidence" value="ECO:0007669"/>
    <property type="project" value="UniProtKB-KW"/>
</dbReference>
<keyword evidence="14" id="KW-1185">Reference proteome</keyword>
<name>A0A1G8S6L9_9BACI</name>
<keyword evidence="7 9" id="KW-0720">Serine protease</keyword>
<evidence type="ECO:0000256" key="8">
    <source>
        <dbReference type="ARBA" id="ARBA00022837"/>
    </source>
</evidence>
<comment type="similarity">
    <text evidence="3 9 10">Belongs to the peptidase S8 family.</text>
</comment>
<gene>
    <name evidence="13" type="ORF">SAMN05216352_1425</name>
</gene>
<dbReference type="RefSeq" id="WP_170032310.1">
    <property type="nucleotide sequence ID" value="NZ_FNDU01000042.1"/>
</dbReference>
<reference evidence="13 14" key="1">
    <citation type="submission" date="2016-10" db="EMBL/GenBank/DDBJ databases">
        <authorList>
            <person name="de Groot N.N."/>
        </authorList>
    </citation>
    <scope>NUCLEOTIDE SEQUENCE [LARGE SCALE GENOMIC DNA]</scope>
    <source>
        <strain evidence="14">P4B,CCM 7963,CECT 7998,DSM 25260,IBRC-M 10614,KCTC 13821</strain>
    </source>
</reference>
<evidence type="ECO:0000313" key="14">
    <source>
        <dbReference type="Proteomes" id="UP000199017"/>
    </source>
</evidence>
<dbReference type="InterPro" id="IPR054399">
    <property type="entry name" value="Fervidolysin-like_N_prodom"/>
</dbReference>
<evidence type="ECO:0000256" key="9">
    <source>
        <dbReference type="PROSITE-ProRule" id="PRU01240"/>
    </source>
</evidence>
<keyword evidence="5 9" id="KW-0645">Protease</keyword>
<feature type="active site" description="Charge relay system" evidence="9">
    <location>
        <position position="146"/>
    </location>
</feature>
<evidence type="ECO:0000256" key="1">
    <source>
        <dbReference type="ARBA" id="ARBA00001913"/>
    </source>
</evidence>
<evidence type="ECO:0000256" key="4">
    <source>
        <dbReference type="ARBA" id="ARBA00022525"/>
    </source>
</evidence>
<evidence type="ECO:0000259" key="12">
    <source>
        <dbReference type="Pfam" id="PF22148"/>
    </source>
</evidence>
<dbReference type="InterPro" id="IPR000209">
    <property type="entry name" value="Peptidase_S8/S53_dom"/>
</dbReference>
<keyword evidence="8" id="KW-0106">Calcium</keyword>
<dbReference type="InterPro" id="IPR023828">
    <property type="entry name" value="Peptidase_S8_Ser-AS"/>
</dbReference>